<dbReference type="GO" id="GO:0005524">
    <property type="term" value="F:ATP binding"/>
    <property type="evidence" value="ECO:0007669"/>
    <property type="project" value="UniProtKB-KW"/>
</dbReference>
<dbReference type="InterPro" id="IPR017871">
    <property type="entry name" value="ABC_transporter-like_CS"/>
</dbReference>
<name>A0A3R5YN82_DIACI</name>
<evidence type="ECO:0000256" key="1">
    <source>
        <dbReference type="ARBA" id="ARBA00022737"/>
    </source>
</evidence>
<feature type="compositionally biased region" description="Low complexity" evidence="4">
    <location>
        <begin position="41"/>
        <end position="50"/>
    </location>
</feature>
<dbReference type="PANTHER" id="PTHR19211">
    <property type="entry name" value="ATP-BINDING TRANSPORT PROTEIN-RELATED"/>
    <property type="match status" value="1"/>
</dbReference>
<dbReference type="AlphaFoldDB" id="A0A3R5YN82"/>
<dbReference type="InterPro" id="IPR003439">
    <property type="entry name" value="ABC_transporter-like_ATP-bd"/>
</dbReference>
<dbReference type="SMART" id="SM00382">
    <property type="entry name" value="AAA"/>
    <property type="match status" value="2"/>
</dbReference>
<keyword evidence="2" id="KW-0547">Nucleotide-binding</keyword>
<feature type="domain" description="ABC transporter" evidence="5">
    <location>
        <begin position="60"/>
        <end position="301"/>
    </location>
</feature>
<dbReference type="GO" id="GO:0016887">
    <property type="term" value="F:ATP hydrolysis activity"/>
    <property type="evidence" value="ECO:0007669"/>
    <property type="project" value="InterPro"/>
</dbReference>
<dbReference type="PROSITE" id="PS00211">
    <property type="entry name" value="ABC_TRANSPORTER_1"/>
    <property type="match status" value="2"/>
</dbReference>
<dbReference type="FunFam" id="3.40.50.300:FF:002050">
    <property type="entry name" value="ABC transporter, class F"/>
    <property type="match status" value="1"/>
</dbReference>
<feature type="region of interest" description="Disordered" evidence="4">
    <location>
        <begin position="1"/>
        <end position="53"/>
    </location>
</feature>
<dbReference type="InterPro" id="IPR027417">
    <property type="entry name" value="P-loop_NTPase"/>
</dbReference>
<dbReference type="PROSITE" id="PS50893">
    <property type="entry name" value="ABC_TRANSPORTER_2"/>
    <property type="match status" value="2"/>
</dbReference>
<feature type="compositionally biased region" description="Basic residues" evidence="4">
    <location>
        <begin position="1"/>
        <end position="17"/>
    </location>
</feature>
<dbReference type="EMBL" id="MH172506">
    <property type="protein sequence ID" value="QAA95913.1"/>
    <property type="molecule type" value="mRNA"/>
</dbReference>
<dbReference type="Pfam" id="PF00005">
    <property type="entry name" value="ABC_tran"/>
    <property type="match status" value="2"/>
</dbReference>
<proteinExistence type="evidence at transcript level"/>
<dbReference type="FunFam" id="3.40.50.300:FF:000011">
    <property type="entry name" value="Putative ABC transporter ATP-binding component"/>
    <property type="match status" value="1"/>
</dbReference>
<dbReference type="InterPro" id="IPR050611">
    <property type="entry name" value="ABCF"/>
</dbReference>
<accession>A0A3R5YN82</accession>
<evidence type="ECO:0000313" key="6">
    <source>
        <dbReference type="EMBL" id="QAA95913.1"/>
    </source>
</evidence>
<evidence type="ECO:0000256" key="4">
    <source>
        <dbReference type="SAM" id="MobiDB-lite"/>
    </source>
</evidence>
<gene>
    <name evidence="6" type="primary">ABCF1</name>
</gene>
<reference evidence="6" key="1">
    <citation type="submission" date="2018-04" db="EMBL/GenBank/DDBJ databases">
        <title>The ABC transporter gene family of Asian Citrus Psyllid, Diaphorina citri.</title>
        <authorList>
            <person name="Wang Z."/>
            <person name="Zeng X."/>
        </authorList>
    </citation>
    <scope>NUCLEOTIDE SEQUENCE</scope>
</reference>
<dbReference type="InterPro" id="IPR003593">
    <property type="entry name" value="AAA+_ATPase"/>
</dbReference>
<protein>
    <submittedName>
        <fullName evidence="6">ATP-binding cassette sub-family F member 1</fullName>
    </submittedName>
</protein>
<dbReference type="SUPFAM" id="SSF52540">
    <property type="entry name" value="P-loop containing nucleoside triphosphate hydrolases"/>
    <property type="match status" value="2"/>
</dbReference>
<organism evidence="6">
    <name type="scientific">Diaphorina citri</name>
    <name type="common">Asian citrus psyllid</name>
    <dbReference type="NCBI Taxonomy" id="121845"/>
    <lineage>
        <taxon>Eukaryota</taxon>
        <taxon>Metazoa</taxon>
        <taxon>Ecdysozoa</taxon>
        <taxon>Arthropoda</taxon>
        <taxon>Hexapoda</taxon>
        <taxon>Insecta</taxon>
        <taxon>Pterygota</taxon>
        <taxon>Neoptera</taxon>
        <taxon>Paraneoptera</taxon>
        <taxon>Hemiptera</taxon>
        <taxon>Sternorrhyncha</taxon>
        <taxon>Psylloidea</taxon>
        <taxon>Psyllidae</taxon>
        <taxon>Diaphorininae</taxon>
        <taxon>Diaphorina</taxon>
    </lineage>
</organism>
<evidence type="ECO:0000259" key="5">
    <source>
        <dbReference type="PROSITE" id="PS50893"/>
    </source>
</evidence>
<sequence>MSKKLSHKEKKQLKKQSKYQQELSALSGSQGTDELENFTVSQSSKASSKRSTVDDNSVDIKVENFSLSAKGVELFHNANLQIASGRRYGLVGPNGHGKTTLLRHIATRALAIPSSIDLLYCEQEVEASDDSAVNIVLSADKNRVKLLKECSKLERDESGDNQLRLTEVYDELKSIEADAAEPRARRILAGLGFTKEMQEKSTKEFSGGWRMRVSLARALFLEPTLLLLDEPTNHLDLNAVIWLDNYLQTWKKTLLVVSHDQSFLNNICTDIIHLDMKKLFYYKGNFTLFKKMYVQKRKELTKEYELQEKQIREMKSQGMSKEKAERQHSHKALKEQARKRVQKDDDDEPKELLEKPREYIVKFRFPNPPYLPPPVLGLHDVTFGYPGGKVLLETVNFGLDMESRVALVGPNGIGKSTFLNLLKGELTPNKGELRKSPRLRIGKFDQHSGEHLFPDDTPCEYLMKLFNLPYEKSRRQLGMFGLPSYAHTIPIRDLSGGQKARVALAELTLNNPDILILDEPTNNLDIESIDALAEAIKNYQGGVILVSHDERLIRETDCELWALEKKNIRKFNGDFDDYREKLLTSLGEAMVYNPSVAAEQDDDEDYED</sequence>
<dbReference type="PANTHER" id="PTHR19211:SF14">
    <property type="entry name" value="ATP-BINDING CASSETTE SUB-FAMILY F MEMBER 1"/>
    <property type="match status" value="1"/>
</dbReference>
<evidence type="ECO:0000256" key="2">
    <source>
        <dbReference type="ARBA" id="ARBA00022741"/>
    </source>
</evidence>
<dbReference type="Gene3D" id="3.40.50.300">
    <property type="entry name" value="P-loop containing nucleotide triphosphate hydrolases"/>
    <property type="match status" value="2"/>
</dbReference>
<dbReference type="NCBIfam" id="NF000355">
    <property type="entry name" value="ribo_prot_ABC_F"/>
    <property type="match status" value="1"/>
</dbReference>
<keyword evidence="1" id="KW-0677">Repeat</keyword>
<evidence type="ECO:0000256" key="3">
    <source>
        <dbReference type="ARBA" id="ARBA00022840"/>
    </source>
</evidence>
<feature type="domain" description="ABC transporter" evidence="5">
    <location>
        <begin position="376"/>
        <end position="591"/>
    </location>
</feature>
<keyword evidence="3 6" id="KW-0067">ATP-binding</keyword>
<dbReference type="CDD" id="cd03221">
    <property type="entry name" value="ABCF_EF-3"/>
    <property type="match status" value="2"/>
</dbReference>
<feature type="region of interest" description="Disordered" evidence="4">
    <location>
        <begin position="315"/>
        <end position="349"/>
    </location>
</feature>
<feature type="compositionally biased region" description="Basic and acidic residues" evidence="4">
    <location>
        <begin position="315"/>
        <end position="338"/>
    </location>
</feature>